<accession>A0A1F7IKF8</accession>
<dbReference type="STRING" id="1802060.A2957_01865"/>
<dbReference type="Proteomes" id="UP000179072">
    <property type="component" value="Unassembled WGS sequence"/>
</dbReference>
<dbReference type="Pfam" id="PF13419">
    <property type="entry name" value="HAD_2"/>
    <property type="match status" value="1"/>
</dbReference>
<sequence>MNLSSFKNVLFDIDGTLFDTKQFYSNFFNEIAQRYHIQLADVIHAKDNYFKTLKDRTDFNYQGFVIDIAHNLNLRIEDLKNFFLNEIEYRKCLYPDVVECISKLRTTHSLGIFSQGNKDYQMIKLAKTAILEYFDPQLLLIYDRKLTENSLNSIPPSSFIVEDKQEVVEILKNKEIDSIHLNRQKETDDIAQSISSLLELDH</sequence>
<name>A0A1F7IKF8_9BACT</name>
<evidence type="ECO:0000313" key="2">
    <source>
        <dbReference type="Proteomes" id="UP000179072"/>
    </source>
</evidence>
<protein>
    <submittedName>
        <fullName evidence="1">Uncharacterized protein</fullName>
    </submittedName>
</protein>
<dbReference type="InterPro" id="IPR041492">
    <property type="entry name" value="HAD_2"/>
</dbReference>
<gene>
    <name evidence="1" type="ORF">A2957_01865</name>
</gene>
<dbReference type="AlphaFoldDB" id="A0A1F7IKF8"/>
<dbReference type="EMBL" id="MGAK01000029">
    <property type="protein sequence ID" value="OGK43842.1"/>
    <property type="molecule type" value="Genomic_DNA"/>
</dbReference>
<dbReference type="Gene3D" id="3.40.50.1000">
    <property type="entry name" value="HAD superfamily/HAD-like"/>
    <property type="match status" value="1"/>
</dbReference>
<reference evidence="1 2" key="1">
    <citation type="journal article" date="2016" name="Nat. Commun.">
        <title>Thousands of microbial genomes shed light on interconnected biogeochemical processes in an aquifer system.</title>
        <authorList>
            <person name="Anantharaman K."/>
            <person name="Brown C.T."/>
            <person name="Hug L.A."/>
            <person name="Sharon I."/>
            <person name="Castelle C.J."/>
            <person name="Probst A.J."/>
            <person name="Thomas B.C."/>
            <person name="Singh A."/>
            <person name="Wilkins M.J."/>
            <person name="Karaoz U."/>
            <person name="Brodie E.L."/>
            <person name="Williams K.H."/>
            <person name="Hubbard S.S."/>
            <person name="Banfield J.F."/>
        </authorList>
    </citation>
    <scope>NUCLEOTIDE SEQUENCE [LARGE SCALE GENOMIC DNA]</scope>
</reference>
<evidence type="ECO:0000313" key="1">
    <source>
        <dbReference type="EMBL" id="OGK43842.1"/>
    </source>
</evidence>
<comment type="caution">
    <text evidence="1">The sequence shown here is derived from an EMBL/GenBank/DDBJ whole genome shotgun (WGS) entry which is preliminary data.</text>
</comment>
<dbReference type="SUPFAM" id="SSF56784">
    <property type="entry name" value="HAD-like"/>
    <property type="match status" value="1"/>
</dbReference>
<organism evidence="1 2">
    <name type="scientific">Candidatus Roizmanbacteria bacterium RIFCSPLOWO2_01_FULL_38_11</name>
    <dbReference type="NCBI Taxonomy" id="1802060"/>
    <lineage>
        <taxon>Bacteria</taxon>
        <taxon>Candidatus Roizmaniibacteriota</taxon>
    </lineage>
</organism>
<proteinExistence type="predicted"/>
<dbReference type="InterPro" id="IPR023214">
    <property type="entry name" value="HAD_sf"/>
</dbReference>
<dbReference type="InterPro" id="IPR036412">
    <property type="entry name" value="HAD-like_sf"/>
</dbReference>